<dbReference type="EMBL" id="VSWC01000066">
    <property type="protein sequence ID" value="KAA1098511.1"/>
    <property type="molecule type" value="Genomic_DNA"/>
</dbReference>
<evidence type="ECO:0000313" key="3">
    <source>
        <dbReference type="Proteomes" id="UP000324748"/>
    </source>
</evidence>
<comment type="caution">
    <text evidence="2">The sequence shown here is derived from an EMBL/GenBank/DDBJ whole genome shotgun (WGS) entry which is preliminary data.</text>
</comment>
<dbReference type="AlphaFoldDB" id="A0A5B0PK96"/>
<evidence type="ECO:0000313" key="2">
    <source>
        <dbReference type="EMBL" id="KAA1100349.1"/>
    </source>
</evidence>
<proteinExistence type="predicted"/>
<name>A0A5B0PK96_PUCGR</name>
<dbReference type="Proteomes" id="UP000324748">
    <property type="component" value="Unassembled WGS sequence"/>
</dbReference>
<evidence type="ECO:0000313" key="4">
    <source>
        <dbReference type="Proteomes" id="UP000325313"/>
    </source>
</evidence>
<keyword evidence="3" id="KW-1185">Reference proteome</keyword>
<dbReference type="EMBL" id="VDEP01000341">
    <property type="protein sequence ID" value="KAA1100349.1"/>
    <property type="molecule type" value="Genomic_DNA"/>
</dbReference>
<accession>A0A5B0PK96</accession>
<reference evidence="3 4" key="1">
    <citation type="submission" date="2019-05" db="EMBL/GenBank/DDBJ databases">
        <title>Emergence of the Ug99 lineage of the wheat stem rust pathogen through somatic hybridization.</title>
        <authorList>
            <person name="Li F."/>
            <person name="Upadhyaya N.M."/>
            <person name="Sperschneider J."/>
            <person name="Matny O."/>
            <person name="Nguyen-Phuc H."/>
            <person name="Mago R."/>
            <person name="Raley C."/>
            <person name="Miller M.E."/>
            <person name="Silverstein K.A.T."/>
            <person name="Henningsen E."/>
            <person name="Hirsch C.D."/>
            <person name="Visser B."/>
            <person name="Pretorius Z.A."/>
            <person name="Steffenson B.J."/>
            <person name="Schwessinger B."/>
            <person name="Dodds P.N."/>
            <person name="Figueroa M."/>
        </authorList>
    </citation>
    <scope>NUCLEOTIDE SEQUENCE [LARGE SCALE GENOMIC DNA]</scope>
    <source>
        <strain evidence="1">21-0</strain>
        <strain evidence="2 4">Ug99</strain>
    </source>
</reference>
<protein>
    <submittedName>
        <fullName evidence="2">Uncharacterized protein</fullName>
    </submittedName>
</protein>
<dbReference type="Proteomes" id="UP000325313">
    <property type="component" value="Unassembled WGS sequence"/>
</dbReference>
<sequence length="53" mass="5926">MFTRKSNLSSVDVLFMMRGFSGAPFSRGPFFFSAIIITDDSAPTRFSIISSQR</sequence>
<organism evidence="2 4">
    <name type="scientific">Puccinia graminis f. sp. tritici</name>
    <dbReference type="NCBI Taxonomy" id="56615"/>
    <lineage>
        <taxon>Eukaryota</taxon>
        <taxon>Fungi</taxon>
        <taxon>Dikarya</taxon>
        <taxon>Basidiomycota</taxon>
        <taxon>Pucciniomycotina</taxon>
        <taxon>Pucciniomycetes</taxon>
        <taxon>Pucciniales</taxon>
        <taxon>Pucciniaceae</taxon>
        <taxon>Puccinia</taxon>
    </lineage>
</organism>
<gene>
    <name evidence="1" type="ORF">PGT21_036098</name>
    <name evidence="2" type="ORF">PGTUg99_021355</name>
</gene>
<evidence type="ECO:0000313" key="1">
    <source>
        <dbReference type="EMBL" id="KAA1098511.1"/>
    </source>
</evidence>